<feature type="transmembrane region" description="Helical" evidence="6">
    <location>
        <begin position="47"/>
        <end position="66"/>
    </location>
</feature>
<keyword evidence="4 6" id="KW-1133">Transmembrane helix</keyword>
<proteinExistence type="predicted"/>
<evidence type="ECO:0000259" key="7">
    <source>
        <dbReference type="Pfam" id="PF01292"/>
    </source>
</evidence>
<evidence type="ECO:0000256" key="3">
    <source>
        <dbReference type="ARBA" id="ARBA00022692"/>
    </source>
</evidence>
<evidence type="ECO:0000313" key="9">
    <source>
        <dbReference type="Proteomes" id="UP000193963"/>
    </source>
</evidence>
<dbReference type="PANTHER" id="PTHR30485">
    <property type="entry name" value="NI/FE-HYDROGENASE 1 B-TYPE CYTOCHROME SUBUNIT"/>
    <property type="match status" value="1"/>
</dbReference>
<dbReference type="Gene3D" id="1.20.950.20">
    <property type="entry name" value="Transmembrane di-heme cytochromes, Chain C"/>
    <property type="match status" value="1"/>
</dbReference>
<evidence type="ECO:0000256" key="5">
    <source>
        <dbReference type="ARBA" id="ARBA00023136"/>
    </source>
</evidence>
<protein>
    <recommendedName>
        <fullName evidence="7">Cytochrome b561 bacterial/Ni-hydrogenase domain-containing protein</fullName>
    </recommendedName>
</protein>
<feature type="domain" description="Cytochrome b561 bacterial/Ni-hydrogenase" evidence="7">
    <location>
        <begin position="20"/>
        <end position="209"/>
    </location>
</feature>
<dbReference type="InterPro" id="IPR011577">
    <property type="entry name" value="Cyt_b561_bac/Ni-Hgenase"/>
</dbReference>
<evidence type="ECO:0000313" key="8">
    <source>
        <dbReference type="EMBL" id="SLN47793.1"/>
    </source>
</evidence>
<dbReference type="AlphaFoldDB" id="A0A1X6ZDK7"/>
<gene>
    <name evidence="8" type="ORF">PSM7751_02267</name>
</gene>
<dbReference type="EMBL" id="FWFN01000004">
    <property type="protein sequence ID" value="SLN47793.1"/>
    <property type="molecule type" value="Genomic_DNA"/>
</dbReference>
<dbReference type="Proteomes" id="UP000193963">
    <property type="component" value="Unassembled WGS sequence"/>
</dbReference>
<keyword evidence="9" id="KW-1185">Reference proteome</keyword>
<dbReference type="GO" id="GO:0020037">
    <property type="term" value="F:heme binding"/>
    <property type="evidence" value="ECO:0007669"/>
    <property type="project" value="TreeGrafter"/>
</dbReference>
<evidence type="ECO:0000256" key="2">
    <source>
        <dbReference type="ARBA" id="ARBA00022475"/>
    </source>
</evidence>
<feature type="transmembrane region" description="Helical" evidence="6">
    <location>
        <begin position="175"/>
        <end position="193"/>
    </location>
</feature>
<feature type="transmembrane region" description="Helical" evidence="6">
    <location>
        <begin position="107"/>
        <end position="129"/>
    </location>
</feature>
<keyword evidence="5 6" id="KW-0472">Membrane</keyword>
<dbReference type="Pfam" id="PF01292">
    <property type="entry name" value="Ni_hydr_CYTB"/>
    <property type="match status" value="1"/>
</dbReference>
<keyword evidence="2" id="KW-1003">Cell membrane</keyword>
<accession>A0A1X6ZDK7</accession>
<dbReference type="OrthoDB" id="196472at2"/>
<dbReference type="RefSeq" id="WP_085888318.1">
    <property type="nucleotide sequence ID" value="NZ_FWFN01000004.1"/>
</dbReference>
<reference evidence="8 9" key="1">
    <citation type="submission" date="2017-03" db="EMBL/GenBank/DDBJ databases">
        <authorList>
            <person name="Afonso C.L."/>
            <person name="Miller P.J."/>
            <person name="Scott M.A."/>
            <person name="Spackman E."/>
            <person name="Goraichik I."/>
            <person name="Dimitrov K.M."/>
            <person name="Suarez D.L."/>
            <person name="Swayne D.E."/>
        </authorList>
    </citation>
    <scope>NUCLEOTIDE SEQUENCE [LARGE SCALE GENOMIC DNA]</scope>
    <source>
        <strain evidence="8 9">CECT 7751</strain>
    </source>
</reference>
<evidence type="ECO:0000256" key="4">
    <source>
        <dbReference type="ARBA" id="ARBA00022989"/>
    </source>
</evidence>
<keyword evidence="3 6" id="KW-0812">Transmembrane</keyword>
<organism evidence="8 9">
    <name type="scientific">Pseudooceanicola marinus</name>
    <dbReference type="NCBI Taxonomy" id="396013"/>
    <lineage>
        <taxon>Bacteria</taxon>
        <taxon>Pseudomonadati</taxon>
        <taxon>Pseudomonadota</taxon>
        <taxon>Alphaproteobacteria</taxon>
        <taxon>Rhodobacterales</taxon>
        <taxon>Paracoccaceae</taxon>
        <taxon>Pseudooceanicola</taxon>
    </lineage>
</organism>
<dbReference type="GO" id="GO:0022904">
    <property type="term" value="P:respiratory electron transport chain"/>
    <property type="evidence" value="ECO:0007669"/>
    <property type="project" value="InterPro"/>
</dbReference>
<sequence>MTDARQPAEEGGAVAPPDPWDPLVRVTHWLIALAVLLNAVLDEGGSALHVWVGWMVLAVLAIRLLWGLIGPAEARFSAFPPAPRAALRHLKTLLRGRPREHRSHNPAGALMVYALWACLALISATGLVMTDARSPVTLAEEKAAVAAGDWSVLASADDRAENGEIKEITEEMHEMLANLLLLLVAAHVAGVAVESRALRRNLLRPMLTGSRRG</sequence>
<evidence type="ECO:0000256" key="6">
    <source>
        <dbReference type="SAM" id="Phobius"/>
    </source>
</evidence>
<dbReference type="InterPro" id="IPR051542">
    <property type="entry name" value="Hydrogenase_cytochrome"/>
</dbReference>
<dbReference type="PANTHER" id="PTHR30485:SF2">
    <property type="entry name" value="BLL0597 PROTEIN"/>
    <property type="match status" value="1"/>
</dbReference>
<comment type="subcellular location">
    <subcellularLocation>
        <location evidence="1">Cell membrane</location>
        <topology evidence="1">Multi-pass membrane protein</topology>
    </subcellularLocation>
</comment>
<name>A0A1X6ZDK7_9RHOB</name>
<dbReference type="SUPFAM" id="SSF81342">
    <property type="entry name" value="Transmembrane di-heme cytochromes"/>
    <property type="match status" value="1"/>
</dbReference>
<dbReference type="InterPro" id="IPR016174">
    <property type="entry name" value="Di-haem_cyt_TM"/>
</dbReference>
<dbReference type="GO" id="GO:0009055">
    <property type="term" value="F:electron transfer activity"/>
    <property type="evidence" value="ECO:0007669"/>
    <property type="project" value="InterPro"/>
</dbReference>
<dbReference type="GO" id="GO:0005886">
    <property type="term" value="C:plasma membrane"/>
    <property type="evidence" value="ECO:0007669"/>
    <property type="project" value="UniProtKB-SubCell"/>
</dbReference>
<evidence type="ECO:0000256" key="1">
    <source>
        <dbReference type="ARBA" id="ARBA00004651"/>
    </source>
</evidence>